<dbReference type="AlphaFoldDB" id="A0AAJ5X8E9"/>
<dbReference type="KEGG" id="acob:P0Y56_05015"/>
<protein>
    <submittedName>
        <fullName evidence="3">YceI family protein</fullName>
    </submittedName>
</protein>
<evidence type="ECO:0000313" key="4">
    <source>
        <dbReference type="Proteomes" id="UP001218362"/>
    </source>
</evidence>
<dbReference type="Proteomes" id="UP001218362">
    <property type="component" value="Chromosome"/>
</dbReference>
<reference evidence="3" key="1">
    <citation type="submission" date="2023-03" db="EMBL/GenBank/DDBJ databases">
        <title>Andean soil-derived lignocellulolytic bacterial consortium as a source of novel taxa and putative plastic-active enzymes.</title>
        <authorList>
            <person name="Diaz-Garcia L."/>
            <person name="Chuvochina M."/>
            <person name="Feuerriegel G."/>
            <person name="Bunk B."/>
            <person name="Sproer C."/>
            <person name="Streit W.R."/>
            <person name="Rodriguez L.M."/>
            <person name="Overmann J."/>
            <person name="Jimenez D.J."/>
        </authorList>
    </citation>
    <scope>NUCLEOTIDE SEQUENCE</scope>
    <source>
        <strain evidence="3">MAG 26</strain>
    </source>
</reference>
<dbReference type="SUPFAM" id="SSF101874">
    <property type="entry name" value="YceI-like"/>
    <property type="match status" value="1"/>
</dbReference>
<sequence>MIHRKPFGAAALLALLSIPAMAAAPAVSAPGWTVDKGASTLGFEGVGDGSPFAGKFGAWDAAIHFDPADLAASSAEVTIQTGSAVTGDPSRDEPLPSPQWFSTEAFPTATFTTTAIKSTGPNAYLAEGNLSIRGVSKAVQLPFTLTIAGNKADMEGSLTIDRSLWEIGAGSWQDHSVDPNVTVKVKLSATKAG</sequence>
<dbReference type="InterPro" id="IPR036761">
    <property type="entry name" value="TTHA0802/YceI-like_sf"/>
</dbReference>
<evidence type="ECO:0000256" key="1">
    <source>
        <dbReference type="SAM" id="SignalP"/>
    </source>
</evidence>
<dbReference type="PANTHER" id="PTHR34406">
    <property type="entry name" value="PROTEIN YCEI"/>
    <property type="match status" value="1"/>
</dbReference>
<dbReference type="SMART" id="SM00867">
    <property type="entry name" value="YceI"/>
    <property type="match status" value="1"/>
</dbReference>
<proteinExistence type="predicted"/>
<dbReference type="EMBL" id="CP119316">
    <property type="protein sequence ID" value="WEK47656.1"/>
    <property type="molecule type" value="Genomic_DNA"/>
</dbReference>
<accession>A0AAJ5X8E9</accession>
<evidence type="ECO:0000313" key="3">
    <source>
        <dbReference type="EMBL" id="WEK47656.1"/>
    </source>
</evidence>
<gene>
    <name evidence="3" type="ORF">P0Y56_05015</name>
</gene>
<keyword evidence="1" id="KW-0732">Signal</keyword>
<dbReference type="InterPro" id="IPR007372">
    <property type="entry name" value="Lipid/polyisoprenoid-bd_YceI"/>
</dbReference>
<dbReference type="Pfam" id="PF04264">
    <property type="entry name" value="YceI"/>
    <property type="match status" value="1"/>
</dbReference>
<feature type="signal peptide" evidence="1">
    <location>
        <begin position="1"/>
        <end position="22"/>
    </location>
</feature>
<dbReference type="Gene3D" id="2.40.128.110">
    <property type="entry name" value="Lipid/polyisoprenoid-binding, YceI-like"/>
    <property type="match status" value="1"/>
</dbReference>
<organism evidence="3 4">
    <name type="scientific">Candidatus Andeanibacterium colombiense</name>
    <dbReference type="NCBI Taxonomy" id="3121345"/>
    <lineage>
        <taxon>Bacteria</taxon>
        <taxon>Pseudomonadati</taxon>
        <taxon>Pseudomonadota</taxon>
        <taxon>Alphaproteobacteria</taxon>
        <taxon>Sphingomonadales</taxon>
        <taxon>Sphingomonadaceae</taxon>
        <taxon>Candidatus Andeanibacterium</taxon>
    </lineage>
</organism>
<feature type="chain" id="PRO_5042501902" evidence="1">
    <location>
        <begin position="23"/>
        <end position="193"/>
    </location>
</feature>
<evidence type="ECO:0000259" key="2">
    <source>
        <dbReference type="SMART" id="SM00867"/>
    </source>
</evidence>
<dbReference type="PANTHER" id="PTHR34406:SF1">
    <property type="entry name" value="PROTEIN YCEI"/>
    <property type="match status" value="1"/>
</dbReference>
<name>A0AAJ5X8E9_9SPHN</name>
<feature type="domain" description="Lipid/polyisoprenoid-binding YceI-like" evidence="2">
    <location>
        <begin position="31"/>
        <end position="190"/>
    </location>
</feature>